<feature type="transmembrane region" description="Helical" evidence="1">
    <location>
        <begin position="6"/>
        <end position="23"/>
    </location>
</feature>
<reference evidence="2 3" key="1">
    <citation type="submission" date="2023-08" db="EMBL/GenBank/DDBJ databases">
        <title>The whole genome sequence of Lysobacter yananisis.</title>
        <authorList>
            <person name="Sun H."/>
        </authorList>
    </citation>
    <scope>NUCLEOTIDE SEQUENCE [LARGE SCALE GENOMIC DNA]</scope>
    <source>
        <strain evidence="2 3">SNNU513</strain>
    </source>
</reference>
<dbReference type="EMBL" id="CP133568">
    <property type="protein sequence ID" value="WMT04130.1"/>
    <property type="molecule type" value="Genomic_DNA"/>
</dbReference>
<dbReference type="Gene3D" id="1.20.1280.290">
    <property type="match status" value="1"/>
</dbReference>
<accession>A0ABY9PAN5</accession>
<name>A0ABY9PAN5_9GAMM</name>
<keyword evidence="1" id="KW-1133">Transmembrane helix</keyword>
<keyword evidence="1" id="KW-0472">Membrane</keyword>
<evidence type="ECO:0000313" key="2">
    <source>
        <dbReference type="EMBL" id="WMT04130.1"/>
    </source>
</evidence>
<protein>
    <recommendedName>
        <fullName evidence="4">PQ-loop repeat-containing protein</fullName>
    </recommendedName>
</protein>
<sequence>MQSDWIGWMSSAVLIATLVRQIVKQARSPDQEGVSSWLFIGQCAASLGFVVYSVLLDNWVFVVTNSCLLATAVVGQMLAWRSRRFRGEGKAS</sequence>
<keyword evidence="1" id="KW-0812">Transmembrane</keyword>
<feature type="transmembrane region" description="Helical" evidence="1">
    <location>
        <begin position="61"/>
        <end position="80"/>
    </location>
</feature>
<organism evidence="2 3">
    <name type="scientific">Lysobacter yananisis</name>
    <dbReference type="NCBI Taxonomy" id="1003114"/>
    <lineage>
        <taxon>Bacteria</taxon>
        <taxon>Pseudomonadati</taxon>
        <taxon>Pseudomonadota</taxon>
        <taxon>Gammaproteobacteria</taxon>
        <taxon>Lysobacterales</taxon>
        <taxon>Lysobacteraceae</taxon>
        <taxon>Lysobacter</taxon>
    </lineage>
</organism>
<dbReference type="Proteomes" id="UP001229313">
    <property type="component" value="Chromosome"/>
</dbReference>
<evidence type="ECO:0000256" key="1">
    <source>
        <dbReference type="SAM" id="Phobius"/>
    </source>
</evidence>
<evidence type="ECO:0008006" key="4">
    <source>
        <dbReference type="Google" id="ProtNLM"/>
    </source>
</evidence>
<gene>
    <name evidence="2" type="ORF">RDV84_04590</name>
</gene>
<feature type="transmembrane region" description="Helical" evidence="1">
    <location>
        <begin position="35"/>
        <end position="55"/>
    </location>
</feature>
<proteinExistence type="predicted"/>
<keyword evidence="3" id="KW-1185">Reference proteome</keyword>
<dbReference type="RefSeq" id="WP_250447585.1">
    <property type="nucleotide sequence ID" value="NZ_CP133568.1"/>
</dbReference>
<evidence type="ECO:0000313" key="3">
    <source>
        <dbReference type="Proteomes" id="UP001229313"/>
    </source>
</evidence>